<feature type="transmembrane region" description="Helical" evidence="7">
    <location>
        <begin position="452"/>
        <end position="481"/>
    </location>
</feature>
<keyword evidence="2" id="KW-1003">Cell membrane</keyword>
<dbReference type="Pfam" id="PF13567">
    <property type="entry name" value="DUF4131"/>
    <property type="match status" value="1"/>
</dbReference>
<comment type="caution">
    <text evidence="10">The sequence shown here is derived from an EMBL/GenBank/DDBJ whole genome shotgun (WGS) entry which is preliminary data.</text>
</comment>
<feature type="domain" description="DUF4131" evidence="9">
    <location>
        <begin position="42"/>
        <end position="197"/>
    </location>
</feature>
<dbReference type="PANTHER" id="PTHR30619">
    <property type="entry name" value="DNA INTERNALIZATION/COMPETENCE PROTEIN COMEC/REC2"/>
    <property type="match status" value="1"/>
</dbReference>
<organism evidence="10 11">
    <name type="scientific">Dongia mobilis</name>
    <dbReference type="NCBI Taxonomy" id="578943"/>
    <lineage>
        <taxon>Bacteria</taxon>
        <taxon>Pseudomonadati</taxon>
        <taxon>Pseudomonadota</taxon>
        <taxon>Alphaproteobacteria</taxon>
        <taxon>Rhodospirillales</taxon>
        <taxon>Dongiaceae</taxon>
        <taxon>Dongia</taxon>
    </lineage>
</organism>
<dbReference type="AlphaFoldDB" id="A0A4R6WDF5"/>
<evidence type="ECO:0000256" key="5">
    <source>
        <dbReference type="ARBA" id="ARBA00023136"/>
    </source>
</evidence>
<evidence type="ECO:0000256" key="4">
    <source>
        <dbReference type="ARBA" id="ARBA00022989"/>
    </source>
</evidence>
<feature type="transmembrane region" description="Helical" evidence="7">
    <location>
        <begin position="521"/>
        <end position="541"/>
    </location>
</feature>
<dbReference type="Proteomes" id="UP000295783">
    <property type="component" value="Unassembled WGS sequence"/>
</dbReference>
<feature type="transmembrane region" description="Helical" evidence="7">
    <location>
        <begin position="425"/>
        <end position="446"/>
    </location>
</feature>
<evidence type="ECO:0000259" key="8">
    <source>
        <dbReference type="Pfam" id="PF03772"/>
    </source>
</evidence>
<feature type="transmembrane region" description="Helical" evidence="7">
    <location>
        <begin position="353"/>
        <end position="370"/>
    </location>
</feature>
<evidence type="ECO:0000256" key="3">
    <source>
        <dbReference type="ARBA" id="ARBA00022692"/>
    </source>
</evidence>
<feature type="transmembrane region" description="Helical" evidence="7">
    <location>
        <begin position="44"/>
        <end position="61"/>
    </location>
</feature>
<accession>A0A4R6WDF5</accession>
<feature type="transmembrane region" description="Helical" evidence="7">
    <location>
        <begin position="66"/>
        <end position="86"/>
    </location>
</feature>
<dbReference type="RefSeq" id="WP_133615301.1">
    <property type="nucleotide sequence ID" value="NZ_SNYW01000014.1"/>
</dbReference>
<feature type="transmembrane region" description="Helical" evidence="7">
    <location>
        <begin position="488"/>
        <end position="509"/>
    </location>
</feature>
<dbReference type="InterPro" id="IPR025405">
    <property type="entry name" value="DUF4131"/>
</dbReference>
<evidence type="ECO:0000256" key="2">
    <source>
        <dbReference type="ARBA" id="ARBA00022475"/>
    </source>
</evidence>
<evidence type="ECO:0000259" key="9">
    <source>
        <dbReference type="Pfam" id="PF13567"/>
    </source>
</evidence>
<evidence type="ECO:0000313" key="10">
    <source>
        <dbReference type="EMBL" id="TDQ77726.1"/>
    </source>
</evidence>
<feature type="region of interest" description="Disordered" evidence="6">
    <location>
        <begin position="710"/>
        <end position="747"/>
    </location>
</feature>
<keyword evidence="11" id="KW-1185">Reference proteome</keyword>
<sequence>MAESLLARAEAFIAAQRPNWPGWAATMLGIGVALYFALPVEPPLWWGIAAAGVSLILAVALRRRALVLLVLAAVTVAALGFAAATLRTITVEAPQLYRSLYRAEVTGRVLEIELLPRSQRVVFDSLAISSEKTGLLPPGETPERVRIRLARVVEPLRIGDWVRLTADLQPPSPPAIPGGFDFRRQAYFEGLGGVGFSLQPPLKIPPPPETGFSPVAAGLAWFDALRLAIGERLQAQLPGPTAGMAMALMVGNQRALTAADVAAMRDSGLAHLTSISGLHIGLAAGIFFFGLRAALALIPPLALRYDIKKWAAVFALAGAAFYAGLAGLPVPTQRALLMSAVFFIAILVDRSPISLRAIAVAAIIVLLWAPEVLVGASFQMSFAAVLGLICAFEATRGLFTRWRQAGQEAPDFLGRLVRVTQRGSTGLAALILSSLVATVMTAPYAAYHFDRLAVYGIAANMLAVPLTGFWVMPWAVIVLIAMPFGLEAWPLVALGWGCDGIIRIAHFFADLPGATLLVPAMPVWGLLAMSAGLIWLCLVIGRGRWLGLAILLVGVMSPLTHEAPDILASGNGKLVAVKDAEGNYRFNSGRAARIAAETWLRRNAQTERLPFPVTGTGSAGGDSCGGAMCRFATTVGYVTVALNETGIAPACWSGRLVIALEPVDRPCPSAERVIDFFDLWRHGTHAIWMKADGSYRIERAFDTGERPWKLQRFPKGRSEPETETPATAAAGAIAQEDGLISTDASGR</sequence>
<dbReference type="Pfam" id="PF03772">
    <property type="entry name" value="Competence"/>
    <property type="match status" value="1"/>
</dbReference>
<dbReference type="EMBL" id="SNYW01000014">
    <property type="protein sequence ID" value="TDQ77726.1"/>
    <property type="molecule type" value="Genomic_DNA"/>
</dbReference>
<evidence type="ECO:0000256" key="1">
    <source>
        <dbReference type="ARBA" id="ARBA00004651"/>
    </source>
</evidence>
<evidence type="ECO:0000313" key="11">
    <source>
        <dbReference type="Proteomes" id="UP000295783"/>
    </source>
</evidence>
<reference evidence="10 11" key="1">
    <citation type="submission" date="2019-03" db="EMBL/GenBank/DDBJ databases">
        <title>Genomic Encyclopedia of Type Strains, Phase III (KMG-III): the genomes of soil and plant-associated and newly described type strains.</title>
        <authorList>
            <person name="Whitman W."/>
        </authorList>
    </citation>
    <scope>NUCLEOTIDE SEQUENCE [LARGE SCALE GENOMIC DNA]</scope>
    <source>
        <strain evidence="10 11">CGMCC 1.7660</strain>
    </source>
</reference>
<dbReference type="InterPro" id="IPR004477">
    <property type="entry name" value="ComEC_N"/>
</dbReference>
<keyword evidence="5 7" id="KW-0472">Membrane</keyword>
<proteinExistence type="predicted"/>
<dbReference type="NCBIfam" id="TIGR00360">
    <property type="entry name" value="ComEC_N-term"/>
    <property type="match status" value="1"/>
</dbReference>
<dbReference type="OrthoDB" id="9790149at2"/>
<name>A0A4R6WDF5_9PROT</name>
<keyword evidence="3 7" id="KW-0812">Transmembrane</keyword>
<keyword evidence="4 7" id="KW-1133">Transmembrane helix</keyword>
<dbReference type="PANTHER" id="PTHR30619:SF1">
    <property type="entry name" value="RECOMBINATION PROTEIN 2"/>
    <property type="match status" value="1"/>
</dbReference>
<protein>
    <submittedName>
        <fullName evidence="10">Competence protein ComEC</fullName>
    </submittedName>
</protein>
<feature type="transmembrane region" description="Helical" evidence="7">
    <location>
        <begin position="310"/>
        <end position="326"/>
    </location>
</feature>
<comment type="subcellular location">
    <subcellularLocation>
        <location evidence="1">Cell membrane</location>
        <topology evidence="1">Multi-pass membrane protein</topology>
    </subcellularLocation>
</comment>
<dbReference type="GO" id="GO:0005886">
    <property type="term" value="C:plasma membrane"/>
    <property type="evidence" value="ECO:0007669"/>
    <property type="project" value="UniProtKB-SubCell"/>
</dbReference>
<feature type="domain" description="ComEC/Rec2-related protein" evidence="8">
    <location>
        <begin position="248"/>
        <end position="542"/>
    </location>
</feature>
<feature type="transmembrane region" description="Helical" evidence="7">
    <location>
        <begin position="277"/>
        <end position="298"/>
    </location>
</feature>
<evidence type="ECO:0000256" key="7">
    <source>
        <dbReference type="SAM" id="Phobius"/>
    </source>
</evidence>
<evidence type="ECO:0000256" key="6">
    <source>
        <dbReference type="SAM" id="MobiDB-lite"/>
    </source>
</evidence>
<gene>
    <name evidence="10" type="ORF">A8950_3881</name>
</gene>
<feature type="transmembrane region" description="Helical" evidence="7">
    <location>
        <begin position="20"/>
        <end position="38"/>
    </location>
</feature>
<dbReference type="InterPro" id="IPR052159">
    <property type="entry name" value="Competence_DNA_uptake"/>
</dbReference>